<sequence length="234" mass="24941">MTGAKDALVGVVRNGVEATQTLASGLGLVLTGRFSEGFGELARGLVQVVQTPVDAVLMMGGRGISAVQTLLGVEPVRRGLTGAEEAVLRQVYGDSLDYSRISIKEGNAGLLTASGRPFVHGDTIYIPAKHLPLETGTLIHEAAHVWQHQNGGTDYMSEALYAQFFGDGYNLGKALQEGKAWSQLNPEQQAELLEQGYLAGCFETPPRRLYVNGVDYTAQLEAAVREVQAGRGAP</sequence>
<gene>
    <name evidence="1" type="ordered locus">LILAB_18430</name>
</gene>
<dbReference type="EMBL" id="CP002830">
    <property type="protein sequence ID" value="AEI65588.1"/>
    <property type="molecule type" value="Genomic_DNA"/>
</dbReference>
<proteinExistence type="predicted"/>
<dbReference type="Proteomes" id="UP000000488">
    <property type="component" value="Chromosome"/>
</dbReference>
<dbReference type="KEGG" id="mfu:LILAB_18430"/>
<dbReference type="STRING" id="483219.LILAB_18430"/>
<organism evidence="1 2">
    <name type="scientific">Myxococcus fulvus (strain ATCC BAA-855 / HW-1)</name>
    <dbReference type="NCBI Taxonomy" id="483219"/>
    <lineage>
        <taxon>Bacteria</taxon>
        <taxon>Pseudomonadati</taxon>
        <taxon>Myxococcota</taxon>
        <taxon>Myxococcia</taxon>
        <taxon>Myxococcales</taxon>
        <taxon>Cystobacterineae</taxon>
        <taxon>Myxococcaceae</taxon>
        <taxon>Myxococcus</taxon>
    </lineage>
</organism>
<dbReference type="HOGENOM" id="CLU_1184015_0_0_7"/>
<evidence type="ECO:0000313" key="2">
    <source>
        <dbReference type="Proteomes" id="UP000000488"/>
    </source>
</evidence>
<reference evidence="1 2" key="1">
    <citation type="journal article" date="2011" name="J. Bacteriol.">
        <title>Genome sequence of the halotolerant marine bacterium Myxococcus fulvus HW-1.</title>
        <authorList>
            <person name="Li Z.F."/>
            <person name="Li X."/>
            <person name="Liu H."/>
            <person name="Liu X."/>
            <person name="Han K."/>
            <person name="Wu Z.H."/>
            <person name="Hu W."/>
            <person name="Li F.F."/>
            <person name="Li Y.Z."/>
        </authorList>
    </citation>
    <scope>NUCLEOTIDE SEQUENCE [LARGE SCALE GENOMIC DNA]</scope>
    <source>
        <strain evidence="2">ATCC BAA-855 / HW-1</strain>
    </source>
</reference>
<protein>
    <recommendedName>
        <fullName evidence="3">DUF4157 domain-containing protein</fullName>
    </recommendedName>
</protein>
<evidence type="ECO:0000313" key="1">
    <source>
        <dbReference type="EMBL" id="AEI65588.1"/>
    </source>
</evidence>
<accession>F8C6J9</accession>
<dbReference type="AlphaFoldDB" id="F8C6J9"/>
<name>F8C6J9_MYXFH</name>
<evidence type="ECO:0008006" key="3">
    <source>
        <dbReference type="Google" id="ProtNLM"/>
    </source>
</evidence>
<dbReference type="eggNOG" id="COG4253">
    <property type="taxonomic scope" value="Bacteria"/>
</dbReference>